<evidence type="ECO:0000313" key="12">
    <source>
        <dbReference type="Proteomes" id="UP001235064"/>
    </source>
</evidence>
<dbReference type="InterPro" id="IPR050482">
    <property type="entry name" value="Sensor_HK_TwoCompSys"/>
</dbReference>
<keyword evidence="9" id="KW-0812">Transmembrane</keyword>
<reference evidence="11 12" key="1">
    <citation type="submission" date="2023-06" db="EMBL/GenBank/DDBJ databases">
        <title>Microbacterium sp. nov., isolated from a waste landfill.</title>
        <authorList>
            <person name="Wen W."/>
        </authorList>
    </citation>
    <scope>NUCLEOTIDE SEQUENCE [LARGE SCALE GENOMIC DNA]</scope>
    <source>
        <strain evidence="11 12">ASV49</strain>
    </source>
</reference>
<dbReference type="PANTHER" id="PTHR24421:SF10">
    <property type="entry name" value="NITRATE_NITRITE SENSOR PROTEIN NARQ"/>
    <property type="match status" value="1"/>
</dbReference>
<dbReference type="CDD" id="cd16917">
    <property type="entry name" value="HATPase_UhpB-NarQ-NarX-like"/>
    <property type="match status" value="1"/>
</dbReference>
<organism evidence="11 12">
    <name type="scientific">Microbacterium candidum</name>
    <dbReference type="NCBI Taxonomy" id="3041922"/>
    <lineage>
        <taxon>Bacteria</taxon>
        <taxon>Bacillati</taxon>
        <taxon>Actinomycetota</taxon>
        <taxon>Actinomycetes</taxon>
        <taxon>Micrococcales</taxon>
        <taxon>Microbacteriaceae</taxon>
        <taxon>Microbacterium</taxon>
    </lineage>
</organism>
<keyword evidence="9" id="KW-0472">Membrane</keyword>
<dbReference type="InterPro" id="IPR055558">
    <property type="entry name" value="DUF7134"/>
</dbReference>
<keyword evidence="9" id="KW-1133">Transmembrane helix</keyword>
<evidence type="ECO:0000256" key="1">
    <source>
        <dbReference type="ARBA" id="ARBA00000085"/>
    </source>
</evidence>
<protein>
    <recommendedName>
        <fullName evidence="2">histidine kinase</fullName>
        <ecNumber evidence="2">2.7.13.3</ecNumber>
    </recommendedName>
</protein>
<accession>A0ABT7MYN5</accession>
<dbReference type="InterPro" id="IPR036890">
    <property type="entry name" value="HATPase_C_sf"/>
</dbReference>
<evidence type="ECO:0000256" key="3">
    <source>
        <dbReference type="ARBA" id="ARBA00022553"/>
    </source>
</evidence>
<keyword evidence="5" id="KW-0547">Nucleotide-binding</keyword>
<dbReference type="Gene3D" id="1.20.5.1930">
    <property type="match status" value="1"/>
</dbReference>
<keyword evidence="6 11" id="KW-0418">Kinase</keyword>
<evidence type="ECO:0000256" key="6">
    <source>
        <dbReference type="ARBA" id="ARBA00022777"/>
    </source>
</evidence>
<dbReference type="GO" id="GO:0016301">
    <property type="term" value="F:kinase activity"/>
    <property type="evidence" value="ECO:0007669"/>
    <property type="project" value="UniProtKB-KW"/>
</dbReference>
<proteinExistence type="predicted"/>
<feature type="domain" description="Histidine kinase/HSP90-like ATPase" evidence="10">
    <location>
        <begin position="322"/>
        <end position="413"/>
    </location>
</feature>
<feature type="transmembrane region" description="Helical" evidence="9">
    <location>
        <begin position="168"/>
        <end position="187"/>
    </location>
</feature>
<dbReference type="InterPro" id="IPR011712">
    <property type="entry name" value="Sig_transdc_His_kin_sub3_dim/P"/>
</dbReference>
<evidence type="ECO:0000259" key="10">
    <source>
        <dbReference type="SMART" id="SM00387"/>
    </source>
</evidence>
<dbReference type="InterPro" id="IPR003594">
    <property type="entry name" value="HATPase_dom"/>
</dbReference>
<feature type="transmembrane region" description="Helical" evidence="9">
    <location>
        <begin position="95"/>
        <end position="113"/>
    </location>
</feature>
<evidence type="ECO:0000256" key="9">
    <source>
        <dbReference type="SAM" id="Phobius"/>
    </source>
</evidence>
<evidence type="ECO:0000256" key="7">
    <source>
        <dbReference type="ARBA" id="ARBA00022840"/>
    </source>
</evidence>
<dbReference type="EMBL" id="JASXSZ010000003">
    <property type="protein sequence ID" value="MDL9979564.1"/>
    <property type="molecule type" value="Genomic_DNA"/>
</dbReference>
<keyword evidence="7" id="KW-0067">ATP-binding</keyword>
<sequence>MSVSRGSAPATADVELRLPRPPGVIRRFWARHPLLTDILVTLLGLLVAVATAAPGRTVSGAEELSAATASGLSIAASVIAVAAAGSLMLRRRWPLVPYALGIGMLILLLGYPSAAGSPFLTIPMYAVAVYGSTRLCWVAYGAGMGAIALAGALGVVTTAVSLQNAVNSLIAAAVAGLIGALVGINVGNRRRYLEAIIDRSRQLVVERDQRARLAAADERARIAREMHDVVSHSLTVIVALADGASATPDIGRARGAMDAAAATAREALAEMRTMLGVLRDGDADAPLAPLEPVSPYEVVAAAQRAGFPATIAVTGGGDLPDATRYAVGRIVQEGVTNAMRHAPAATAIRVAIGQTTDAVTIAIRNDGAVPEEPSGGFGLRGLAERVAHMGGTITAGPDGDTGWELTATLPLASADATAPHPHPDPEEPT</sequence>
<dbReference type="PANTHER" id="PTHR24421">
    <property type="entry name" value="NITRATE/NITRITE SENSOR PROTEIN NARX-RELATED"/>
    <property type="match status" value="1"/>
</dbReference>
<comment type="caution">
    <text evidence="11">The sequence shown here is derived from an EMBL/GenBank/DDBJ whole genome shotgun (WGS) entry which is preliminary data.</text>
</comment>
<dbReference type="Proteomes" id="UP001235064">
    <property type="component" value="Unassembled WGS sequence"/>
</dbReference>
<evidence type="ECO:0000256" key="5">
    <source>
        <dbReference type="ARBA" id="ARBA00022741"/>
    </source>
</evidence>
<dbReference type="SMART" id="SM00387">
    <property type="entry name" value="HATPase_c"/>
    <property type="match status" value="1"/>
</dbReference>
<feature type="transmembrane region" description="Helical" evidence="9">
    <location>
        <begin position="65"/>
        <end position="88"/>
    </location>
</feature>
<dbReference type="Gene3D" id="3.30.565.10">
    <property type="entry name" value="Histidine kinase-like ATPase, C-terminal domain"/>
    <property type="match status" value="1"/>
</dbReference>
<dbReference type="Pfam" id="PF23539">
    <property type="entry name" value="DUF7134"/>
    <property type="match status" value="1"/>
</dbReference>
<dbReference type="Pfam" id="PF02518">
    <property type="entry name" value="HATPase_c"/>
    <property type="match status" value="1"/>
</dbReference>
<keyword evidence="3" id="KW-0597">Phosphoprotein</keyword>
<feature type="transmembrane region" description="Helical" evidence="9">
    <location>
        <begin position="144"/>
        <end position="162"/>
    </location>
</feature>
<keyword evidence="8" id="KW-0902">Two-component regulatory system</keyword>
<feature type="transmembrane region" description="Helical" evidence="9">
    <location>
        <begin position="34"/>
        <end position="53"/>
    </location>
</feature>
<comment type="catalytic activity">
    <reaction evidence="1">
        <text>ATP + protein L-histidine = ADP + protein N-phospho-L-histidine.</text>
        <dbReference type="EC" id="2.7.13.3"/>
    </reaction>
</comment>
<dbReference type="SUPFAM" id="SSF55874">
    <property type="entry name" value="ATPase domain of HSP90 chaperone/DNA topoisomerase II/histidine kinase"/>
    <property type="match status" value="1"/>
</dbReference>
<keyword evidence="4" id="KW-0808">Transferase</keyword>
<evidence type="ECO:0000256" key="4">
    <source>
        <dbReference type="ARBA" id="ARBA00022679"/>
    </source>
</evidence>
<dbReference type="EC" id="2.7.13.3" evidence="2"/>
<dbReference type="Pfam" id="PF07730">
    <property type="entry name" value="HisKA_3"/>
    <property type="match status" value="1"/>
</dbReference>
<gene>
    <name evidence="11" type="ORF">QSV35_09470</name>
</gene>
<keyword evidence="12" id="KW-1185">Reference proteome</keyword>
<evidence type="ECO:0000313" key="11">
    <source>
        <dbReference type="EMBL" id="MDL9979564.1"/>
    </source>
</evidence>
<name>A0ABT7MYN5_9MICO</name>
<evidence type="ECO:0000256" key="2">
    <source>
        <dbReference type="ARBA" id="ARBA00012438"/>
    </source>
</evidence>
<dbReference type="RefSeq" id="WP_286288497.1">
    <property type="nucleotide sequence ID" value="NZ_JASXSZ010000003.1"/>
</dbReference>
<evidence type="ECO:0000256" key="8">
    <source>
        <dbReference type="ARBA" id="ARBA00023012"/>
    </source>
</evidence>